<dbReference type="InterPro" id="IPR011868">
    <property type="entry name" value="ModC_ABC_ATP-bd"/>
</dbReference>
<evidence type="ECO:0000256" key="2">
    <source>
        <dbReference type="ARBA" id="ARBA00022475"/>
    </source>
</evidence>
<evidence type="ECO:0000313" key="13">
    <source>
        <dbReference type="Proteomes" id="UP001201273"/>
    </source>
</evidence>
<dbReference type="NCBIfam" id="TIGR02142">
    <property type="entry name" value="modC_ABC"/>
    <property type="match status" value="1"/>
</dbReference>
<dbReference type="PROSITE" id="PS50893">
    <property type="entry name" value="ABC_TRANSPORTER_2"/>
    <property type="match status" value="1"/>
</dbReference>
<dbReference type="InterPro" id="IPR005116">
    <property type="entry name" value="Transp-assoc_OB_typ1"/>
</dbReference>
<dbReference type="Gene3D" id="3.40.50.300">
    <property type="entry name" value="P-loop containing nucleotide triphosphate hydrolases"/>
    <property type="match status" value="1"/>
</dbReference>
<dbReference type="PANTHER" id="PTHR43514:SF4">
    <property type="entry name" value="ABC TRANSPORTER I FAMILY MEMBER 10"/>
    <property type="match status" value="1"/>
</dbReference>
<dbReference type="EMBL" id="JAIMJA010000019">
    <property type="protein sequence ID" value="MCE2596469.1"/>
    <property type="molecule type" value="Genomic_DNA"/>
</dbReference>
<dbReference type="InterPro" id="IPR004606">
    <property type="entry name" value="Mop_domain"/>
</dbReference>
<dbReference type="PROSITE" id="PS00211">
    <property type="entry name" value="ABC_TRANSPORTER_1"/>
    <property type="match status" value="1"/>
</dbReference>
<dbReference type="SUPFAM" id="SSF52540">
    <property type="entry name" value="P-loop containing nucleoside triphosphate hydrolases"/>
    <property type="match status" value="1"/>
</dbReference>
<feature type="domain" description="Mop" evidence="11">
    <location>
        <begin position="311"/>
        <end position="377"/>
    </location>
</feature>
<keyword evidence="1" id="KW-0813">Transport</keyword>
<keyword evidence="7" id="KW-1278">Translocase</keyword>
<name>A0ABS8WBS8_9GAMM</name>
<evidence type="ECO:0000256" key="4">
    <source>
        <dbReference type="ARBA" id="ARBA00022519"/>
    </source>
</evidence>
<keyword evidence="2" id="KW-1003">Cell membrane</keyword>
<keyword evidence="3 9" id="KW-0500">Molybdenum</keyword>
<protein>
    <submittedName>
        <fullName evidence="12">Molybdenum ABC transporter ATP-binding protein</fullName>
    </submittedName>
</protein>
<organism evidence="12 13">
    <name type="scientific">Motilimonas cestriensis</name>
    <dbReference type="NCBI Taxonomy" id="2742685"/>
    <lineage>
        <taxon>Bacteria</taxon>
        <taxon>Pseudomonadati</taxon>
        <taxon>Pseudomonadota</taxon>
        <taxon>Gammaproteobacteria</taxon>
        <taxon>Alteromonadales</taxon>
        <taxon>Alteromonadales genera incertae sedis</taxon>
        <taxon>Motilimonas</taxon>
    </lineage>
</organism>
<dbReference type="PROSITE" id="PS51866">
    <property type="entry name" value="MOP"/>
    <property type="match status" value="1"/>
</dbReference>
<keyword evidence="6 12" id="KW-0067">ATP-binding</keyword>
<keyword evidence="4" id="KW-0997">Cell inner membrane</keyword>
<evidence type="ECO:0000256" key="8">
    <source>
        <dbReference type="ARBA" id="ARBA00023136"/>
    </source>
</evidence>
<evidence type="ECO:0000256" key="9">
    <source>
        <dbReference type="PROSITE-ProRule" id="PRU01213"/>
    </source>
</evidence>
<dbReference type="InterPro" id="IPR003439">
    <property type="entry name" value="ABC_transporter-like_ATP-bd"/>
</dbReference>
<evidence type="ECO:0000256" key="7">
    <source>
        <dbReference type="ARBA" id="ARBA00022967"/>
    </source>
</evidence>
<evidence type="ECO:0000259" key="11">
    <source>
        <dbReference type="PROSITE" id="PS51866"/>
    </source>
</evidence>
<proteinExistence type="predicted"/>
<sequence length="380" mass="41978">MSELANLVLACDKRLGDCRLSLNISLPLQGVVGIFGLSGSGKTSLINLIAGLIKPDAGRIEFQQQCFVDRQRKRWLAPEQRRIGYVFQDARLFPHYTVRGNLLYGHPTRADTPEKLARIVELLGIKSLLARHPNGLSGGERQRVAIGRALLSDPQLLLMDEPLASLDEPRKQELMPYLKALSSEFNLPIILVSHSLNEVLQLVDHLVLMDAGKVVQHGPLEQVWNSPAMQPWLGVTEQSVLLTAKVAEVTDDHGMLPLALANKADEGGKPLCLWSSCHREKEKGQVLQAGHDVRLKIRAADVAVSRVQPEQTSMRNILPVTLVSMTELADQQIEWLMAVGEQFIKARITAWAQQEMQLKAGESAYALIKGINVLGVSKKS</sequence>
<evidence type="ECO:0000256" key="1">
    <source>
        <dbReference type="ARBA" id="ARBA00022448"/>
    </source>
</evidence>
<dbReference type="InterPro" id="IPR050334">
    <property type="entry name" value="Molybdenum_import_ModC"/>
</dbReference>
<dbReference type="Pfam" id="PF00005">
    <property type="entry name" value="ABC_tran"/>
    <property type="match status" value="1"/>
</dbReference>
<comment type="caution">
    <text evidence="12">The sequence shown here is derived from an EMBL/GenBank/DDBJ whole genome shotgun (WGS) entry which is preliminary data.</text>
</comment>
<reference evidence="12 13" key="1">
    <citation type="journal article" date="2022" name="Environ. Microbiol. Rep.">
        <title>Eco-phylogenetic analyses reveal divergent evolution of vitamin B12 metabolism in the marine bacterial family 'Psychromonadaceae'.</title>
        <authorList>
            <person name="Jin X."/>
            <person name="Yang Y."/>
            <person name="Cao H."/>
            <person name="Gao B."/>
            <person name="Zhao Z."/>
        </authorList>
    </citation>
    <scope>NUCLEOTIDE SEQUENCE [LARGE SCALE GENOMIC DNA]</scope>
    <source>
        <strain evidence="12 13">MKS20</strain>
    </source>
</reference>
<keyword evidence="5" id="KW-0547">Nucleotide-binding</keyword>
<dbReference type="InterPro" id="IPR017871">
    <property type="entry name" value="ABC_transporter-like_CS"/>
</dbReference>
<dbReference type="InterPro" id="IPR027417">
    <property type="entry name" value="P-loop_NTPase"/>
</dbReference>
<dbReference type="Pfam" id="PF03459">
    <property type="entry name" value="TOBE"/>
    <property type="match status" value="1"/>
</dbReference>
<evidence type="ECO:0000256" key="6">
    <source>
        <dbReference type="ARBA" id="ARBA00022840"/>
    </source>
</evidence>
<dbReference type="GO" id="GO:0005524">
    <property type="term" value="F:ATP binding"/>
    <property type="evidence" value="ECO:0007669"/>
    <property type="project" value="UniProtKB-KW"/>
</dbReference>
<dbReference type="Gene3D" id="2.40.50.100">
    <property type="match status" value="1"/>
</dbReference>
<evidence type="ECO:0000256" key="3">
    <source>
        <dbReference type="ARBA" id="ARBA00022505"/>
    </source>
</evidence>
<dbReference type="InterPro" id="IPR003593">
    <property type="entry name" value="AAA+_ATPase"/>
</dbReference>
<dbReference type="PANTHER" id="PTHR43514">
    <property type="entry name" value="ABC TRANSPORTER I FAMILY MEMBER 10"/>
    <property type="match status" value="1"/>
</dbReference>
<dbReference type="InterPro" id="IPR008995">
    <property type="entry name" value="Mo/tungstate-bd_C_term_dom"/>
</dbReference>
<dbReference type="RefSeq" id="WP_233054105.1">
    <property type="nucleotide sequence ID" value="NZ_JAIMJA010000019.1"/>
</dbReference>
<evidence type="ECO:0000256" key="5">
    <source>
        <dbReference type="ARBA" id="ARBA00022741"/>
    </source>
</evidence>
<feature type="domain" description="ABC transporter" evidence="10">
    <location>
        <begin position="2"/>
        <end position="236"/>
    </location>
</feature>
<evidence type="ECO:0000259" key="10">
    <source>
        <dbReference type="PROSITE" id="PS50893"/>
    </source>
</evidence>
<evidence type="ECO:0000313" key="12">
    <source>
        <dbReference type="EMBL" id="MCE2596469.1"/>
    </source>
</evidence>
<dbReference type="SUPFAM" id="SSF50331">
    <property type="entry name" value="MOP-like"/>
    <property type="match status" value="1"/>
</dbReference>
<gene>
    <name evidence="12" type="primary">modC</name>
    <name evidence="12" type="ORF">K6Y31_16860</name>
</gene>
<keyword evidence="8" id="KW-0472">Membrane</keyword>
<accession>A0ABS8WBS8</accession>
<dbReference type="Proteomes" id="UP001201273">
    <property type="component" value="Unassembled WGS sequence"/>
</dbReference>
<dbReference type="SMART" id="SM00382">
    <property type="entry name" value="AAA"/>
    <property type="match status" value="1"/>
</dbReference>
<keyword evidence="13" id="KW-1185">Reference proteome</keyword>